<sequence>MSLIYSEVELSEAARAISSALMKSEKALLKLKEGSPQYRLTAGNIRAFQIALALIRREQGAQEAFTFGKEELAQAQAAYANMIARVEKVLPKFAPGTPQHTLAVRRIRAFEIAEHLIQTAL</sequence>
<gene>
    <name evidence="1" type="ORF">SDC9_121019</name>
</gene>
<organism evidence="1">
    <name type="scientific">bioreactor metagenome</name>
    <dbReference type="NCBI Taxonomy" id="1076179"/>
    <lineage>
        <taxon>unclassified sequences</taxon>
        <taxon>metagenomes</taxon>
        <taxon>ecological metagenomes</taxon>
    </lineage>
</organism>
<evidence type="ECO:0000313" key="1">
    <source>
        <dbReference type="EMBL" id="MPM74034.1"/>
    </source>
</evidence>
<comment type="caution">
    <text evidence="1">The sequence shown here is derived from an EMBL/GenBank/DDBJ whole genome shotgun (WGS) entry which is preliminary data.</text>
</comment>
<name>A0A645CAT7_9ZZZZ</name>
<accession>A0A645CAT7</accession>
<protein>
    <submittedName>
        <fullName evidence="1">Uncharacterized protein</fullName>
    </submittedName>
</protein>
<proteinExistence type="predicted"/>
<dbReference type="AlphaFoldDB" id="A0A645CAT7"/>
<reference evidence="1" key="1">
    <citation type="submission" date="2019-08" db="EMBL/GenBank/DDBJ databases">
        <authorList>
            <person name="Kucharzyk K."/>
            <person name="Murdoch R.W."/>
            <person name="Higgins S."/>
            <person name="Loffler F."/>
        </authorList>
    </citation>
    <scope>NUCLEOTIDE SEQUENCE</scope>
</reference>
<dbReference type="EMBL" id="VSSQ01025712">
    <property type="protein sequence ID" value="MPM74034.1"/>
    <property type="molecule type" value="Genomic_DNA"/>
</dbReference>